<keyword evidence="5" id="KW-0012">Acyltransferase</keyword>
<name>A0AAV1D9H3_OLDCO</name>
<keyword evidence="3" id="KW-0017">Alkaloid metabolism</keyword>
<dbReference type="PANTHER" id="PTHR31623">
    <property type="entry name" value="F21J9.9"/>
    <property type="match status" value="1"/>
</dbReference>
<gene>
    <name evidence="6" type="ORF">OLC1_LOCUS13091</name>
</gene>
<comment type="similarity">
    <text evidence="1">Belongs to the plant acyltransferase family.</text>
</comment>
<dbReference type="AlphaFoldDB" id="A0AAV1D9H3"/>
<organism evidence="6 7">
    <name type="scientific">Oldenlandia corymbosa var. corymbosa</name>
    <dbReference type="NCBI Taxonomy" id="529605"/>
    <lineage>
        <taxon>Eukaryota</taxon>
        <taxon>Viridiplantae</taxon>
        <taxon>Streptophyta</taxon>
        <taxon>Embryophyta</taxon>
        <taxon>Tracheophyta</taxon>
        <taxon>Spermatophyta</taxon>
        <taxon>Magnoliopsida</taxon>
        <taxon>eudicotyledons</taxon>
        <taxon>Gunneridae</taxon>
        <taxon>Pentapetalae</taxon>
        <taxon>asterids</taxon>
        <taxon>lamiids</taxon>
        <taxon>Gentianales</taxon>
        <taxon>Rubiaceae</taxon>
        <taxon>Rubioideae</taxon>
        <taxon>Spermacoceae</taxon>
        <taxon>Hedyotis-Oldenlandia complex</taxon>
        <taxon>Oldenlandia</taxon>
    </lineage>
</organism>
<evidence type="ECO:0000313" key="7">
    <source>
        <dbReference type="Proteomes" id="UP001161247"/>
    </source>
</evidence>
<accession>A0AAV1D9H3</accession>
<dbReference type="InterPro" id="IPR023213">
    <property type="entry name" value="CAT-like_dom_sf"/>
</dbReference>
<evidence type="ECO:0000256" key="5">
    <source>
        <dbReference type="ARBA" id="ARBA00023315"/>
    </source>
</evidence>
<reference evidence="6" key="1">
    <citation type="submission" date="2023-03" db="EMBL/GenBank/DDBJ databases">
        <authorList>
            <person name="Julca I."/>
        </authorList>
    </citation>
    <scope>NUCLEOTIDE SEQUENCE</scope>
</reference>
<evidence type="ECO:0000256" key="1">
    <source>
        <dbReference type="ARBA" id="ARBA00009861"/>
    </source>
</evidence>
<dbReference type="Gene3D" id="3.30.559.10">
    <property type="entry name" value="Chloramphenicol acetyltransferase-like domain"/>
    <property type="match status" value="2"/>
</dbReference>
<evidence type="ECO:0000313" key="6">
    <source>
        <dbReference type="EMBL" id="CAI9104086.1"/>
    </source>
</evidence>
<dbReference type="Pfam" id="PF02458">
    <property type="entry name" value="Transferase"/>
    <property type="match status" value="1"/>
</dbReference>
<evidence type="ECO:0000256" key="2">
    <source>
        <dbReference type="ARBA" id="ARBA00011245"/>
    </source>
</evidence>
<proteinExistence type="inferred from homology"/>
<keyword evidence="7" id="KW-1185">Reference proteome</keyword>
<dbReference type="EMBL" id="OX459121">
    <property type="protein sequence ID" value="CAI9104086.1"/>
    <property type="molecule type" value="Genomic_DNA"/>
</dbReference>
<dbReference type="GO" id="GO:0009820">
    <property type="term" value="P:alkaloid metabolic process"/>
    <property type="evidence" value="ECO:0007669"/>
    <property type="project" value="UniProtKB-KW"/>
</dbReference>
<sequence length="453" mass="50520">MENLQVHILSSKLIKPSNSTPHHLQNFKLSLFDQLAPPMYSHILFYYLPVEDSCNRGKNNVQISLLLEKSLSQVLTKFYPLAGRFVKDDLLIHCADQGVEYFEANVNAQLLGFIQKQPADTDVLSRFLPWDFPPAANSATSPLLAIQINKFECGGFVLGLRVSHVIADAFSMITFIKEWASLCSSDLKDMNQVISTQLSSYNDFVSVFPTRILSGPKFPPPGAANSADQVITKSFLFNEAIVTKMAETADFHPTRVVVVLASIWKALIGVSLAKHGRSRDSDIALSMNLRGKTALAMPEISCGNFWISVLVPLEAKRAEKMELKELMILIQDTIKSTAEQLALATADDISTMLINSRREIFEKRHLSGNEVDVYICTSWCRLPVYDVDFGMGKPCWVSHASKPFEGVALLDGKTGTGIEAWISLKQKEMIEFNRQLESMEPMLADKSDKNVNH</sequence>
<dbReference type="SUPFAM" id="SSF52777">
    <property type="entry name" value="CoA-dependent acyltransferases"/>
    <property type="match status" value="1"/>
</dbReference>
<evidence type="ECO:0000256" key="3">
    <source>
        <dbReference type="ARBA" id="ARBA00022589"/>
    </source>
</evidence>
<dbReference type="PANTHER" id="PTHR31623:SF83">
    <property type="entry name" value="ACETYL-COA-BENZYLALCOHOL ACETYLTRANSFERASE-LIKE"/>
    <property type="match status" value="1"/>
</dbReference>
<evidence type="ECO:0000256" key="4">
    <source>
        <dbReference type="ARBA" id="ARBA00022679"/>
    </source>
</evidence>
<dbReference type="Proteomes" id="UP001161247">
    <property type="component" value="Chromosome 4"/>
</dbReference>
<dbReference type="GO" id="GO:0016746">
    <property type="term" value="F:acyltransferase activity"/>
    <property type="evidence" value="ECO:0007669"/>
    <property type="project" value="UniProtKB-KW"/>
</dbReference>
<protein>
    <submittedName>
        <fullName evidence="6">OLC1v1002698C1</fullName>
    </submittedName>
</protein>
<comment type="subunit">
    <text evidence="2">Monomer.</text>
</comment>
<keyword evidence="4" id="KW-0808">Transferase</keyword>